<dbReference type="AlphaFoldDB" id="A0A0N0XV94"/>
<evidence type="ECO:0000256" key="4">
    <source>
        <dbReference type="ARBA" id="ARBA00022989"/>
    </source>
</evidence>
<protein>
    <submittedName>
        <fullName evidence="9">Membrane protein</fullName>
    </submittedName>
</protein>
<evidence type="ECO:0000256" key="5">
    <source>
        <dbReference type="ARBA" id="ARBA00023136"/>
    </source>
</evidence>
<evidence type="ECO:0000256" key="1">
    <source>
        <dbReference type="ARBA" id="ARBA00004651"/>
    </source>
</evidence>
<feature type="transmembrane region" description="Helical" evidence="7">
    <location>
        <begin position="141"/>
        <end position="159"/>
    </location>
</feature>
<evidence type="ECO:0000313" key="10">
    <source>
        <dbReference type="Proteomes" id="UP000037982"/>
    </source>
</evidence>
<feature type="transmembrane region" description="Helical" evidence="7">
    <location>
        <begin position="66"/>
        <end position="86"/>
    </location>
</feature>
<feature type="transmembrane region" description="Helical" evidence="7">
    <location>
        <begin position="315"/>
        <end position="336"/>
    </location>
</feature>
<evidence type="ECO:0000256" key="3">
    <source>
        <dbReference type="ARBA" id="ARBA00022692"/>
    </source>
</evidence>
<evidence type="ECO:0000256" key="6">
    <source>
        <dbReference type="ARBA" id="ARBA00043993"/>
    </source>
</evidence>
<dbReference type="Proteomes" id="UP000037982">
    <property type="component" value="Unassembled WGS sequence"/>
</dbReference>
<dbReference type="Pfam" id="PF13515">
    <property type="entry name" value="FUSC_2"/>
    <property type="match status" value="1"/>
</dbReference>
<dbReference type="PANTHER" id="PTHR30509:SF9">
    <property type="entry name" value="MULTIDRUG RESISTANCE PROTEIN MDTO"/>
    <property type="match status" value="1"/>
</dbReference>
<evidence type="ECO:0000256" key="2">
    <source>
        <dbReference type="ARBA" id="ARBA00022475"/>
    </source>
</evidence>
<keyword evidence="10" id="KW-1185">Reference proteome</keyword>
<dbReference type="PATRIC" id="fig|66876.3.peg.3808"/>
<dbReference type="RefSeq" id="WP_053924554.1">
    <property type="nucleotide sequence ID" value="NZ_LGKG01000136.1"/>
</dbReference>
<feature type="transmembrane region" description="Helical" evidence="7">
    <location>
        <begin position="116"/>
        <end position="135"/>
    </location>
</feature>
<organism evidence="9 10">
    <name type="scientific">Streptomyces chattanoogensis</name>
    <dbReference type="NCBI Taxonomy" id="66876"/>
    <lineage>
        <taxon>Bacteria</taxon>
        <taxon>Bacillati</taxon>
        <taxon>Actinomycetota</taxon>
        <taxon>Actinomycetes</taxon>
        <taxon>Kitasatosporales</taxon>
        <taxon>Streptomycetaceae</taxon>
        <taxon>Streptomyces</taxon>
    </lineage>
</organism>
<sequence>MLKRVFVAPDAGRLRLRSAVRAVLGVGLAVALCGLAGHSLVAAITGGLAALLALFTVTDSTVRGQVVSTALLPVIGFPVLALAAVLHDQPVARDLAFIAIVGAGVYARRWGPRGHALGVFAFMTFFATQFLHTVPRQLPELYAAVLLSLLASSAVRFGLWCYERRIAPAVVPAPPGGSGLGRATTRQAVQAMAGAAFALLAGQLLSEQRWYWAVGATWWVFVNTASRGETLVRSFRRLLGTVIGIAVGAVVVTPLHGAALPSAVLVAVCVFGIFYTAAVSYTWMMLSVTVMAGLLYGLLGVLDPGLLALRVAETGVGALGAVLAVLVVLPITTHATTDAWIERALRCVHACTAEATARLAGEETADPAPRVAELELLLGRVRLSLAPLLHPLNPLRHRKARARQVMTYLDDCAAQVRGLAEVAADPAASHDARLTAACQRVETVVGALFAPGAEPGVTSAAPAAAPHHHPGAERALAHLHGLESALTALAQPVRSSPRAPFAAS</sequence>
<feature type="domain" description="Integral membrane bound transporter" evidence="8">
    <location>
        <begin position="198"/>
        <end position="323"/>
    </location>
</feature>
<keyword evidence="5 7" id="KW-0472">Membrane</keyword>
<feature type="transmembrane region" description="Helical" evidence="7">
    <location>
        <begin position="290"/>
        <end position="309"/>
    </location>
</feature>
<dbReference type="EMBL" id="LGKG01000136">
    <property type="protein sequence ID" value="KPC62777.1"/>
    <property type="molecule type" value="Genomic_DNA"/>
</dbReference>
<comment type="caution">
    <text evidence="9">The sequence shown here is derived from an EMBL/GenBank/DDBJ whole genome shotgun (WGS) entry which is preliminary data.</text>
</comment>
<dbReference type="PANTHER" id="PTHR30509">
    <property type="entry name" value="P-HYDROXYBENZOIC ACID EFFLUX PUMP SUBUNIT-RELATED"/>
    <property type="match status" value="1"/>
</dbReference>
<keyword evidence="2" id="KW-1003">Cell membrane</keyword>
<reference evidence="10" key="1">
    <citation type="submission" date="2015-07" db="EMBL/GenBank/DDBJ databases">
        <authorList>
            <person name="Ju K.-S."/>
            <person name="Doroghazi J.R."/>
            <person name="Metcalf W.W."/>
        </authorList>
    </citation>
    <scope>NUCLEOTIDE SEQUENCE [LARGE SCALE GENOMIC DNA]</scope>
    <source>
        <strain evidence="10">NRRL ISP-5002</strain>
    </source>
</reference>
<keyword evidence="3 7" id="KW-0812">Transmembrane</keyword>
<keyword evidence="4 7" id="KW-1133">Transmembrane helix</keyword>
<feature type="transmembrane region" description="Helical" evidence="7">
    <location>
        <begin position="21"/>
        <end position="54"/>
    </location>
</feature>
<feature type="transmembrane region" description="Helical" evidence="7">
    <location>
        <begin position="238"/>
        <end position="257"/>
    </location>
</feature>
<gene>
    <name evidence="9" type="ORF">ADL29_17440</name>
</gene>
<evidence type="ECO:0000259" key="8">
    <source>
        <dbReference type="Pfam" id="PF13515"/>
    </source>
</evidence>
<comment type="similarity">
    <text evidence="6">Belongs to the YccS/YhfK family.</text>
</comment>
<proteinExistence type="inferred from homology"/>
<evidence type="ECO:0000313" key="9">
    <source>
        <dbReference type="EMBL" id="KPC62777.1"/>
    </source>
</evidence>
<accession>A0A0N0XV94</accession>
<dbReference type="GO" id="GO:0005886">
    <property type="term" value="C:plasma membrane"/>
    <property type="evidence" value="ECO:0007669"/>
    <property type="project" value="UniProtKB-SubCell"/>
</dbReference>
<dbReference type="InterPro" id="IPR049453">
    <property type="entry name" value="Memb_transporter_dom"/>
</dbReference>
<name>A0A0N0XV94_9ACTN</name>
<comment type="subcellular location">
    <subcellularLocation>
        <location evidence="1">Cell membrane</location>
        <topology evidence="1">Multi-pass membrane protein</topology>
    </subcellularLocation>
</comment>
<evidence type="ECO:0000256" key="7">
    <source>
        <dbReference type="SAM" id="Phobius"/>
    </source>
</evidence>